<dbReference type="Proteomes" id="UP001301769">
    <property type="component" value="Unassembled WGS sequence"/>
</dbReference>
<dbReference type="AlphaFoldDB" id="A0AAN7B9Y3"/>
<feature type="compositionally biased region" description="Polar residues" evidence="1">
    <location>
        <begin position="89"/>
        <end position="117"/>
    </location>
</feature>
<feature type="region of interest" description="Disordered" evidence="1">
    <location>
        <begin position="89"/>
        <end position="160"/>
    </location>
</feature>
<proteinExistence type="predicted"/>
<feature type="compositionally biased region" description="Low complexity" evidence="1">
    <location>
        <begin position="245"/>
        <end position="260"/>
    </location>
</feature>
<protein>
    <submittedName>
        <fullName evidence="2">Uncharacterized protein</fullName>
    </submittedName>
</protein>
<dbReference type="EMBL" id="MU858074">
    <property type="protein sequence ID" value="KAK4215964.1"/>
    <property type="molecule type" value="Genomic_DNA"/>
</dbReference>
<gene>
    <name evidence="2" type="ORF">QBC37DRAFT_398195</name>
</gene>
<keyword evidence="3" id="KW-1185">Reference proteome</keyword>
<evidence type="ECO:0000313" key="3">
    <source>
        <dbReference type="Proteomes" id="UP001301769"/>
    </source>
</evidence>
<feature type="compositionally biased region" description="Low complexity" evidence="1">
    <location>
        <begin position="395"/>
        <end position="439"/>
    </location>
</feature>
<feature type="compositionally biased region" description="Low complexity" evidence="1">
    <location>
        <begin position="453"/>
        <end position="465"/>
    </location>
</feature>
<reference evidence="2" key="1">
    <citation type="journal article" date="2023" name="Mol. Phylogenet. Evol.">
        <title>Genome-scale phylogeny and comparative genomics of the fungal order Sordariales.</title>
        <authorList>
            <person name="Hensen N."/>
            <person name="Bonometti L."/>
            <person name="Westerberg I."/>
            <person name="Brannstrom I.O."/>
            <person name="Guillou S."/>
            <person name="Cros-Aarteil S."/>
            <person name="Calhoun S."/>
            <person name="Haridas S."/>
            <person name="Kuo A."/>
            <person name="Mondo S."/>
            <person name="Pangilinan J."/>
            <person name="Riley R."/>
            <person name="LaButti K."/>
            <person name="Andreopoulos B."/>
            <person name="Lipzen A."/>
            <person name="Chen C."/>
            <person name="Yan M."/>
            <person name="Daum C."/>
            <person name="Ng V."/>
            <person name="Clum A."/>
            <person name="Steindorff A."/>
            <person name="Ohm R.A."/>
            <person name="Martin F."/>
            <person name="Silar P."/>
            <person name="Natvig D.O."/>
            <person name="Lalanne C."/>
            <person name="Gautier V."/>
            <person name="Ament-Velasquez S.L."/>
            <person name="Kruys A."/>
            <person name="Hutchinson M.I."/>
            <person name="Powell A.J."/>
            <person name="Barry K."/>
            <person name="Miller A.N."/>
            <person name="Grigoriev I.V."/>
            <person name="Debuchy R."/>
            <person name="Gladieux P."/>
            <person name="Hiltunen Thoren M."/>
            <person name="Johannesson H."/>
        </authorList>
    </citation>
    <scope>NUCLEOTIDE SEQUENCE</scope>
    <source>
        <strain evidence="2">PSN293</strain>
    </source>
</reference>
<feature type="region of interest" description="Disordered" evidence="1">
    <location>
        <begin position="245"/>
        <end position="279"/>
    </location>
</feature>
<reference evidence="2" key="2">
    <citation type="submission" date="2023-05" db="EMBL/GenBank/DDBJ databases">
        <authorList>
            <consortium name="Lawrence Berkeley National Laboratory"/>
            <person name="Steindorff A."/>
            <person name="Hensen N."/>
            <person name="Bonometti L."/>
            <person name="Westerberg I."/>
            <person name="Brannstrom I.O."/>
            <person name="Guillou S."/>
            <person name="Cros-Aarteil S."/>
            <person name="Calhoun S."/>
            <person name="Haridas S."/>
            <person name="Kuo A."/>
            <person name="Mondo S."/>
            <person name="Pangilinan J."/>
            <person name="Riley R."/>
            <person name="Labutti K."/>
            <person name="Andreopoulos B."/>
            <person name="Lipzen A."/>
            <person name="Chen C."/>
            <person name="Yanf M."/>
            <person name="Daum C."/>
            <person name="Ng V."/>
            <person name="Clum A."/>
            <person name="Ohm R."/>
            <person name="Martin F."/>
            <person name="Silar P."/>
            <person name="Natvig D."/>
            <person name="Lalanne C."/>
            <person name="Gautier V."/>
            <person name="Ament-Velasquez S.L."/>
            <person name="Kruys A."/>
            <person name="Hutchinson M.I."/>
            <person name="Powell A.J."/>
            <person name="Barry K."/>
            <person name="Miller A.N."/>
            <person name="Grigoriev I.V."/>
            <person name="Debuchy R."/>
            <person name="Gladieux P."/>
            <person name="Thoren M.H."/>
            <person name="Johannesson H."/>
        </authorList>
    </citation>
    <scope>NUCLEOTIDE SEQUENCE</scope>
    <source>
        <strain evidence="2">PSN293</strain>
    </source>
</reference>
<sequence length="570" mass="57772">MADLQPTADGFNPGLYCSLFHENCPHLLVCNQVWSDLSERMRPYNAQLPGAVLPGGLAMADLGENTGAGPTPGTSGAAVTIAGNPGTAMVSSLGQQSHAAASNTDLPAATAASQESQSRPAATRKRAARASAGRKQRGDSVSKPSGQKYHHSVKDQKKVEESKSLFKRWEAYRQKCTPGTMMTMDDFRASPLEFQDSFLTKQDGSNSGGAGIALVGAVPMSAAGMPMSMGNLPTTNIGNTSPPFVAGAAGASPATPAGSQSKRRRLDHPSGLSNAFMSSTGLPPAGLNGAGVLPPYASPTTVAGSLGQPRTAALHIPSRPRHSSGFPTGHPSGLSMSNASATIPTAGPNPFYDGYGNYGGYGPQPIYGAPNGTFTGPSPGLLPSPGSLPSPSSRPSPGSLSSSSSLPSSGSLLSSSSRPSPGFLPSPSSLLSPGSRPFPGFLPSSGLQPAAVGTFGTSGTHGTGFAVHSNPAHPSPQVDTAASLDAVVEPPAFPPPQPSEAVGPGAQPAAVDTSSGVGGPQDTGDCDFTSMLGPELYPTESFQLDDDAGLEAASQATEDWNWFLSEPEEP</sequence>
<name>A0AAN7B9Y3_9PEZI</name>
<organism evidence="2 3">
    <name type="scientific">Rhypophila decipiens</name>
    <dbReference type="NCBI Taxonomy" id="261697"/>
    <lineage>
        <taxon>Eukaryota</taxon>
        <taxon>Fungi</taxon>
        <taxon>Dikarya</taxon>
        <taxon>Ascomycota</taxon>
        <taxon>Pezizomycotina</taxon>
        <taxon>Sordariomycetes</taxon>
        <taxon>Sordariomycetidae</taxon>
        <taxon>Sordariales</taxon>
        <taxon>Naviculisporaceae</taxon>
        <taxon>Rhypophila</taxon>
    </lineage>
</organism>
<feature type="region of interest" description="Disordered" evidence="1">
    <location>
        <begin position="315"/>
        <end position="341"/>
    </location>
</feature>
<evidence type="ECO:0000256" key="1">
    <source>
        <dbReference type="SAM" id="MobiDB-lite"/>
    </source>
</evidence>
<feature type="compositionally biased region" description="Low complexity" evidence="1">
    <location>
        <begin position="369"/>
        <end position="379"/>
    </location>
</feature>
<evidence type="ECO:0000313" key="2">
    <source>
        <dbReference type="EMBL" id="KAK4215964.1"/>
    </source>
</evidence>
<accession>A0AAN7B9Y3</accession>
<feature type="compositionally biased region" description="Pro residues" evidence="1">
    <location>
        <begin position="380"/>
        <end position="394"/>
    </location>
</feature>
<feature type="compositionally biased region" description="Basic residues" evidence="1">
    <location>
        <begin position="122"/>
        <end position="135"/>
    </location>
</feature>
<comment type="caution">
    <text evidence="2">The sequence shown here is derived from an EMBL/GenBank/DDBJ whole genome shotgun (WGS) entry which is preliminary data.</text>
</comment>
<feature type="region of interest" description="Disordered" evidence="1">
    <location>
        <begin position="369"/>
        <end position="534"/>
    </location>
</feature>